<gene>
    <name evidence="14" type="ORF">Thimo_0004</name>
</gene>
<name>L0GSV5_9GAMM</name>
<comment type="subcellular location">
    <subcellularLocation>
        <location evidence="1 10">Cytoplasm</location>
    </subcellularLocation>
</comment>
<dbReference type="PANTHER" id="PTHR30478:SF0">
    <property type="entry name" value="BETA SLIDING CLAMP"/>
    <property type="match status" value="1"/>
</dbReference>
<dbReference type="AlphaFoldDB" id="L0GSV5"/>
<dbReference type="OrthoDB" id="8421503at2"/>
<dbReference type="Pfam" id="PF02767">
    <property type="entry name" value="DNA_pol3_beta_2"/>
    <property type="match status" value="1"/>
</dbReference>
<dbReference type="Proteomes" id="UP000010816">
    <property type="component" value="Chromosome"/>
</dbReference>
<feature type="domain" description="DNA polymerase III beta sliding clamp C-terminal" evidence="13">
    <location>
        <begin position="248"/>
        <end position="367"/>
    </location>
</feature>
<dbReference type="NCBIfam" id="TIGR00663">
    <property type="entry name" value="dnan"/>
    <property type="match status" value="1"/>
</dbReference>
<accession>L0GSV5</accession>
<dbReference type="GO" id="GO:0005737">
    <property type="term" value="C:cytoplasm"/>
    <property type="evidence" value="ECO:0007669"/>
    <property type="project" value="UniProtKB-SubCell"/>
</dbReference>
<reference evidence="14 15" key="1">
    <citation type="submission" date="2011-09" db="EMBL/GenBank/DDBJ databases">
        <title>Complete sequence of chromosome of Thioflavicoccus mobilis 8321.</title>
        <authorList>
            <consortium name="US DOE Joint Genome Institute"/>
            <person name="Lucas S."/>
            <person name="Han J."/>
            <person name="Lapidus A."/>
            <person name="Cheng J.-F."/>
            <person name="Goodwin L."/>
            <person name="Pitluck S."/>
            <person name="Peters L."/>
            <person name="Ovchinnikova G."/>
            <person name="Lu M."/>
            <person name="Detter J.C."/>
            <person name="Han C."/>
            <person name="Tapia R."/>
            <person name="Land M."/>
            <person name="Hauser L."/>
            <person name="Kyrpides N."/>
            <person name="Ivanova N."/>
            <person name="Pagani I."/>
            <person name="Vogl K."/>
            <person name="Liu Z."/>
            <person name="Imhoff J."/>
            <person name="Thiel V."/>
            <person name="Frigaard N.-U."/>
            <person name="Bryant D."/>
            <person name="Woyke T."/>
        </authorList>
    </citation>
    <scope>NUCLEOTIDE SEQUENCE [LARGE SCALE GENOMIC DNA]</scope>
    <source>
        <strain evidence="14 15">8321</strain>
    </source>
</reference>
<evidence type="ECO:0000313" key="14">
    <source>
        <dbReference type="EMBL" id="AGA88882.1"/>
    </source>
</evidence>
<keyword evidence="6 10" id="KW-0548">Nucleotidyltransferase</keyword>
<feature type="domain" description="DNA polymerase III beta sliding clamp N-terminal" evidence="11">
    <location>
        <begin position="1"/>
        <end position="118"/>
    </location>
</feature>
<dbReference type="eggNOG" id="COG0592">
    <property type="taxonomic scope" value="Bacteria"/>
</dbReference>
<keyword evidence="15" id="KW-1185">Reference proteome</keyword>
<dbReference type="Gene3D" id="3.10.150.10">
    <property type="entry name" value="DNA Polymerase III, subunit A, domain 2"/>
    <property type="match status" value="1"/>
</dbReference>
<evidence type="ECO:0000256" key="7">
    <source>
        <dbReference type="ARBA" id="ARBA00022705"/>
    </source>
</evidence>
<evidence type="ECO:0000256" key="2">
    <source>
        <dbReference type="ARBA" id="ARBA00010752"/>
    </source>
</evidence>
<evidence type="ECO:0000256" key="9">
    <source>
        <dbReference type="ARBA" id="ARBA00023125"/>
    </source>
</evidence>
<dbReference type="InterPro" id="IPR022635">
    <property type="entry name" value="DNA_polIII_beta_C"/>
</dbReference>
<dbReference type="HOGENOM" id="CLU_038149_4_2_6"/>
<evidence type="ECO:0000256" key="5">
    <source>
        <dbReference type="ARBA" id="ARBA00022679"/>
    </source>
</evidence>
<dbReference type="Pfam" id="PF02768">
    <property type="entry name" value="DNA_pol3_beta_3"/>
    <property type="match status" value="1"/>
</dbReference>
<dbReference type="InterPro" id="IPR022637">
    <property type="entry name" value="DNA_polIII_beta_cen"/>
</dbReference>
<evidence type="ECO:0000256" key="6">
    <source>
        <dbReference type="ARBA" id="ARBA00022695"/>
    </source>
</evidence>
<evidence type="ECO:0000256" key="4">
    <source>
        <dbReference type="ARBA" id="ARBA00022490"/>
    </source>
</evidence>
<dbReference type="GO" id="GO:0003887">
    <property type="term" value="F:DNA-directed DNA polymerase activity"/>
    <property type="evidence" value="ECO:0007669"/>
    <property type="project" value="UniProtKB-UniRule"/>
</dbReference>
<dbReference type="InterPro" id="IPR046938">
    <property type="entry name" value="DNA_clamp_sf"/>
</dbReference>
<dbReference type="EMBL" id="CP003051">
    <property type="protein sequence ID" value="AGA88882.1"/>
    <property type="molecule type" value="Genomic_DNA"/>
</dbReference>
<keyword evidence="9" id="KW-0238">DNA-binding</keyword>
<dbReference type="PATRIC" id="fig|765912.4.peg.3"/>
<evidence type="ECO:0000313" key="15">
    <source>
        <dbReference type="Proteomes" id="UP000010816"/>
    </source>
</evidence>
<evidence type="ECO:0000256" key="1">
    <source>
        <dbReference type="ARBA" id="ARBA00004496"/>
    </source>
</evidence>
<evidence type="ECO:0000256" key="3">
    <source>
        <dbReference type="ARBA" id="ARBA00021035"/>
    </source>
</evidence>
<dbReference type="InterPro" id="IPR022634">
    <property type="entry name" value="DNA_polIII_beta_N"/>
</dbReference>
<dbReference type="GO" id="GO:0006271">
    <property type="term" value="P:DNA strand elongation involved in DNA replication"/>
    <property type="evidence" value="ECO:0007669"/>
    <property type="project" value="TreeGrafter"/>
</dbReference>
<keyword evidence="8 10" id="KW-0239">DNA-directed DNA polymerase</keyword>
<evidence type="ECO:0000259" key="13">
    <source>
        <dbReference type="Pfam" id="PF02768"/>
    </source>
</evidence>
<evidence type="ECO:0000259" key="11">
    <source>
        <dbReference type="Pfam" id="PF00712"/>
    </source>
</evidence>
<comment type="similarity">
    <text evidence="2 10">Belongs to the beta sliding clamp family.</text>
</comment>
<dbReference type="RefSeq" id="WP_015279032.1">
    <property type="nucleotide sequence ID" value="NC_019940.1"/>
</dbReference>
<comment type="subunit">
    <text evidence="10">Forms a ring-shaped head-to-tail homodimer around DNA.</text>
</comment>
<evidence type="ECO:0000256" key="8">
    <source>
        <dbReference type="ARBA" id="ARBA00022932"/>
    </source>
</evidence>
<keyword evidence="7 10" id="KW-0235">DNA replication</keyword>
<protein>
    <recommendedName>
        <fullName evidence="3 10">Beta sliding clamp</fullName>
    </recommendedName>
</protein>
<dbReference type="PANTHER" id="PTHR30478">
    <property type="entry name" value="DNA POLYMERASE III SUBUNIT BETA"/>
    <property type="match status" value="1"/>
</dbReference>
<organism evidence="14 15">
    <name type="scientific">Thioflavicoccus mobilis 8321</name>
    <dbReference type="NCBI Taxonomy" id="765912"/>
    <lineage>
        <taxon>Bacteria</taxon>
        <taxon>Pseudomonadati</taxon>
        <taxon>Pseudomonadota</taxon>
        <taxon>Gammaproteobacteria</taxon>
        <taxon>Chromatiales</taxon>
        <taxon>Chromatiaceae</taxon>
        <taxon>Thioflavicoccus</taxon>
    </lineage>
</organism>
<dbReference type="CDD" id="cd00140">
    <property type="entry name" value="beta_clamp"/>
    <property type="match status" value="1"/>
</dbReference>
<sequence>MYIEISVERLLTALGYAIGVIEKRSTLPILGYFLVRATDERLEIVSTDLEIEIETFANATIDDEGACVIPGRKLFDICRSLPKESQLKIRTEDGKAGITAGRSRFSLLTFTEQDYPRLGLTGIRDEMELDVETLRLLIDKTSFSMAQQDVRYYLNGLFVACANDKIIGVTTDGHRLSKAEVTVEGTNGNETEVIIPGKAVQELKRILSGSDRETRVSLAFREGLVSLTIGNIVFHTKLIDAKYPDYERVIPQNLTRRAIVDKELLRSALVRMSAISYDKYRGVEFIFDEGTLRLVSKNSEQEIAEEDFDVAYDGDKMSVAFNSSYVVDVLSAITSETIEVNFTDGNTSSIWRGEDSEAETYVIMPMRL</sequence>
<proteinExistence type="inferred from homology"/>
<dbReference type="Pfam" id="PF00712">
    <property type="entry name" value="DNA_pol3_beta"/>
    <property type="match status" value="1"/>
</dbReference>
<dbReference type="Gene3D" id="3.70.10.10">
    <property type="match status" value="1"/>
</dbReference>
<dbReference type="GO" id="GO:0008408">
    <property type="term" value="F:3'-5' exonuclease activity"/>
    <property type="evidence" value="ECO:0007669"/>
    <property type="project" value="InterPro"/>
</dbReference>
<dbReference type="SMART" id="SM00480">
    <property type="entry name" value="POL3Bc"/>
    <property type="match status" value="1"/>
</dbReference>
<dbReference type="SUPFAM" id="SSF55979">
    <property type="entry name" value="DNA clamp"/>
    <property type="match status" value="3"/>
</dbReference>
<dbReference type="KEGG" id="tmb:Thimo_0004"/>
<dbReference type="InterPro" id="IPR001001">
    <property type="entry name" value="DNA_polIII_beta"/>
</dbReference>
<evidence type="ECO:0000256" key="10">
    <source>
        <dbReference type="PIRNR" id="PIRNR000804"/>
    </source>
</evidence>
<dbReference type="GO" id="GO:0003677">
    <property type="term" value="F:DNA binding"/>
    <property type="evidence" value="ECO:0007669"/>
    <property type="project" value="UniProtKB-UniRule"/>
</dbReference>
<evidence type="ECO:0000259" key="12">
    <source>
        <dbReference type="Pfam" id="PF02767"/>
    </source>
</evidence>
<keyword evidence="4 10" id="KW-0963">Cytoplasm</keyword>
<comment type="function">
    <text evidence="10">Confers DNA tethering and processivity to DNA polymerases and other proteins. Acts as a clamp, forming a ring around DNA (a reaction catalyzed by the clamp-loading complex) which diffuses in an ATP-independent manner freely and bidirectionally along dsDNA. Initially characterized for its ability to contact the catalytic subunit of DNA polymerase III (Pol III), a complex, multichain enzyme responsible for most of the replicative synthesis in bacteria; Pol III exhibits 3'-5' exonuclease proofreading activity. The beta chain is required for initiation of replication as well as for processivity of DNA replication.</text>
</comment>
<keyword evidence="5 10" id="KW-0808">Transferase</keyword>
<feature type="domain" description="DNA polymerase III beta sliding clamp central" evidence="12">
    <location>
        <begin position="129"/>
        <end position="245"/>
    </location>
</feature>
<dbReference type="GO" id="GO:0009360">
    <property type="term" value="C:DNA polymerase III complex"/>
    <property type="evidence" value="ECO:0007669"/>
    <property type="project" value="InterPro"/>
</dbReference>
<dbReference type="PIRSF" id="PIRSF000804">
    <property type="entry name" value="DNA_pol_III_b"/>
    <property type="match status" value="1"/>
</dbReference>
<dbReference type="STRING" id="765912.Thimo_0004"/>